<accession>A0ABS8Y229</accession>
<feature type="transmembrane region" description="Helical" evidence="1">
    <location>
        <begin position="36"/>
        <end position="55"/>
    </location>
</feature>
<name>A0ABS8Y229_9BURK</name>
<proteinExistence type="predicted"/>
<gene>
    <name evidence="2" type="ORF">LXT13_15870</name>
</gene>
<evidence type="ECO:0000313" key="3">
    <source>
        <dbReference type="Proteomes" id="UP001200741"/>
    </source>
</evidence>
<dbReference type="RefSeq" id="WP_233372938.1">
    <property type="nucleotide sequence ID" value="NZ_JAJTWU010000006.1"/>
</dbReference>
<dbReference type="EMBL" id="JAJTWU010000006">
    <property type="protein sequence ID" value="MCE4555885.1"/>
    <property type="molecule type" value="Genomic_DNA"/>
</dbReference>
<dbReference type="Proteomes" id="UP001200741">
    <property type="component" value="Unassembled WGS sequence"/>
</dbReference>
<protein>
    <recommendedName>
        <fullName evidence="4">Cardiolipin synthase N-terminal domain-containing protein</fullName>
    </recommendedName>
</protein>
<comment type="caution">
    <text evidence="2">The sequence shown here is derived from an EMBL/GenBank/DDBJ whole genome shotgun (WGS) entry which is preliminary data.</text>
</comment>
<keyword evidence="1" id="KW-0812">Transmembrane</keyword>
<evidence type="ECO:0000256" key="1">
    <source>
        <dbReference type="SAM" id="Phobius"/>
    </source>
</evidence>
<keyword evidence="3" id="KW-1185">Reference proteome</keyword>
<reference evidence="2 3" key="1">
    <citation type="submission" date="2021-12" db="EMBL/GenBank/DDBJ databases">
        <title>Genome seq of P8.</title>
        <authorList>
            <person name="Seo T."/>
        </authorList>
    </citation>
    <scope>NUCLEOTIDE SEQUENCE [LARGE SCALE GENOMIC DNA]</scope>
    <source>
        <strain evidence="2 3">P8</strain>
    </source>
</reference>
<evidence type="ECO:0000313" key="2">
    <source>
        <dbReference type="EMBL" id="MCE4555885.1"/>
    </source>
</evidence>
<feature type="transmembrane region" description="Helical" evidence="1">
    <location>
        <begin position="6"/>
        <end position="29"/>
    </location>
</feature>
<organism evidence="2 3">
    <name type="scientific">Pelomonas cellulosilytica</name>
    <dbReference type="NCBI Taxonomy" id="2906762"/>
    <lineage>
        <taxon>Bacteria</taxon>
        <taxon>Pseudomonadati</taxon>
        <taxon>Pseudomonadota</taxon>
        <taxon>Betaproteobacteria</taxon>
        <taxon>Burkholderiales</taxon>
        <taxon>Sphaerotilaceae</taxon>
        <taxon>Roseateles</taxon>
    </lineage>
</organism>
<sequence>MSGFGLVVAMLGALLLYIVPALLAIGHVLRHDQPRIWFVVFLCMPLGGPLLYMLWPRNSASRPLRQ</sequence>
<evidence type="ECO:0008006" key="4">
    <source>
        <dbReference type="Google" id="ProtNLM"/>
    </source>
</evidence>
<keyword evidence="1" id="KW-1133">Transmembrane helix</keyword>
<keyword evidence="1" id="KW-0472">Membrane</keyword>